<dbReference type="EMBL" id="CP157179">
    <property type="protein sequence ID" value="XBG32872.1"/>
    <property type="molecule type" value="Genomic_DNA"/>
</dbReference>
<name>A0AAU7BJX6_9PSED</name>
<sequence length="673" mass="74364">MSNDSARLLAAKARLDYQKQRVARLAAQQVDALAPPEVQGIVDPADGTLNKDVLDADLDVVIQEWLNLPDPILGDKDTLQLEMAIVDGQGVGDFLEVGASAQYDKDSVFPTTLQIPKADYPHDGKRQLRYRIDRYNTPTPEYSPAIDLIFDKTPPWDAVEPEAAALNGNVVTDDFFGTNPTGLTVTLPPYNDQDEKDTYALYYSDTVPVEGQIPPPIGYGPLPANRELLITKADIERLSDGHFYIVYILLDKATNRSRISKIAEVYVNLGSLPTALQAPVVPLAQGDGLIDLADAQAGVMVEVDYTNYRRSDIVEVTWGTSKPFTEEIGSRELPLSISVPHDRLREAYGAADTELETDVSYRVLRHGVPYGPESTTLKVDFSVAGPDRPDPDPTWPDPINSKLDAPAVWGKNSQQENVLDRSDSGEEATFKVKRHDDAKDTDIMDFYWAGTLVTEATYSVDLSDPADIERPLPWTYILNASNNPTLPVHYTIRKATGAGNEQNSPTAVVNANAVVIEPDAPEFQRLYNNRFLNCESLWEDPLNPTGDPAFKVFVPPLNQYLPNGGEVTLTWTGWGGYTGDNEIPAARLTHPRTISAAEAAAGFYWEVKPYNPHILSIYDPTGLGADGRGRVQYSFQHGEKPSHRKQPKLWSAWAQDQAPVRFHERAPMDGLAR</sequence>
<evidence type="ECO:0000313" key="1">
    <source>
        <dbReference type="EMBL" id="XBG32872.1"/>
    </source>
</evidence>
<accession>A0AAU7BJX6</accession>
<reference evidence="1" key="1">
    <citation type="journal article" date="2019" name="Microbiol. Resour. Announc.">
        <title>Draft Genome Sequences of Five Environmental Bacterial Isolates That Degrade Polyethylene Terephthalate Plastic.</title>
        <authorList>
            <person name="Leon-Zayas R."/>
            <person name="Roberts C."/>
            <person name="Vague M."/>
            <person name="Mellies J.L."/>
        </authorList>
    </citation>
    <scope>NUCLEOTIDE SEQUENCE</scope>
    <source>
        <strain evidence="1">13.2</strain>
    </source>
</reference>
<organism evidence="1">
    <name type="scientific">Pseudomonas sp. 13.2</name>
    <dbReference type="NCBI Taxonomy" id="3144665"/>
    <lineage>
        <taxon>Bacteria</taxon>
        <taxon>Pseudomonadati</taxon>
        <taxon>Pseudomonadota</taxon>
        <taxon>Gammaproteobacteria</taxon>
        <taxon>Pseudomonadales</taxon>
        <taxon>Pseudomonadaceae</taxon>
        <taxon>Pseudomonas</taxon>
    </lineage>
</organism>
<proteinExistence type="predicted"/>
<dbReference type="AlphaFoldDB" id="A0AAU7BJX6"/>
<reference evidence="1" key="2">
    <citation type="submission" date="2024-05" db="EMBL/GenBank/DDBJ databases">
        <authorList>
            <person name="Mellies J."/>
            <person name="Newton I."/>
        </authorList>
    </citation>
    <scope>NUCLEOTIDE SEQUENCE</scope>
    <source>
        <strain evidence="1">13.2</strain>
    </source>
</reference>
<protein>
    <submittedName>
        <fullName evidence="1">Uncharacterized protein</fullName>
    </submittedName>
</protein>
<gene>
    <name evidence="1" type="ORF">ABH853_07545</name>
</gene>